<dbReference type="EMBL" id="JBEVCJ010000006">
    <property type="protein sequence ID" value="MET1254884.1"/>
    <property type="molecule type" value="Genomic_DNA"/>
</dbReference>
<organism evidence="1 2">
    <name type="scientific">Aliikangiella maris</name>
    <dbReference type="NCBI Taxonomy" id="3162458"/>
    <lineage>
        <taxon>Bacteria</taxon>
        <taxon>Pseudomonadati</taxon>
        <taxon>Pseudomonadota</taxon>
        <taxon>Gammaproteobacteria</taxon>
        <taxon>Oceanospirillales</taxon>
        <taxon>Pleioneaceae</taxon>
        <taxon>Aliikangiella</taxon>
    </lineage>
</organism>
<evidence type="ECO:0000313" key="2">
    <source>
        <dbReference type="Proteomes" id="UP001548189"/>
    </source>
</evidence>
<evidence type="ECO:0000313" key="1">
    <source>
        <dbReference type="EMBL" id="MET1254884.1"/>
    </source>
</evidence>
<proteinExistence type="predicted"/>
<keyword evidence="2" id="KW-1185">Reference proteome</keyword>
<protein>
    <submittedName>
        <fullName evidence="1">Uncharacterized protein</fullName>
    </submittedName>
</protein>
<sequence>MKYYLLVIAFIVSNKAQSSVTDTSNEPLSRWTVSANLAHAAHAISANSYSNEVSETTAFAANLEYALTPLAYVNIGYVNFGKADLFQYSDTVFTNQGYLTIDSNNQTSSEALRLGINWNALQFNPELSIYLSGGINTWQFKWEQDTFATNGVISLKTHRLYGKDTGLGGWAAAAVHYQYDKHIQLNFGIEHNNLATDIQLGQTGQTINVNFSRVLLGIRYQF</sequence>
<accession>A0ABV2BSK7</accession>
<gene>
    <name evidence="1" type="ORF">ABVT43_07095</name>
</gene>
<name>A0ABV2BSK7_9GAMM</name>
<dbReference type="InterPro" id="IPR011250">
    <property type="entry name" value="OMP/PagP_B-barrel"/>
</dbReference>
<dbReference type="Proteomes" id="UP001548189">
    <property type="component" value="Unassembled WGS sequence"/>
</dbReference>
<reference evidence="1 2" key="1">
    <citation type="submission" date="2024-06" db="EMBL/GenBank/DDBJ databases">
        <authorList>
            <person name="Li F."/>
        </authorList>
    </citation>
    <scope>NUCLEOTIDE SEQUENCE [LARGE SCALE GENOMIC DNA]</scope>
    <source>
        <strain evidence="1 2">GXAS 311</strain>
    </source>
</reference>
<dbReference type="SUPFAM" id="SSF56925">
    <property type="entry name" value="OMPA-like"/>
    <property type="match status" value="1"/>
</dbReference>
<comment type="caution">
    <text evidence="1">The sequence shown here is derived from an EMBL/GenBank/DDBJ whole genome shotgun (WGS) entry which is preliminary data.</text>
</comment>
<dbReference type="Gene3D" id="2.40.160.20">
    <property type="match status" value="1"/>
</dbReference>